<evidence type="ECO:0000259" key="17">
    <source>
        <dbReference type="PROSITE" id="PS51217"/>
    </source>
</evidence>
<dbReference type="PANTHER" id="PTHR11070">
    <property type="entry name" value="UVRD / RECB / PCRA DNA HELICASE FAMILY MEMBER"/>
    <property type="match status" value="1"/>
</dbReference>
<comment type="catalytic activity">
    <reaction evidence="14">
        <text>ATP + H2O = ADP + phosphate + H(+)</text>
        <dbReference type="Rhea" id="RHEA:13065"/>
        <dbReference type="ChEBI" id="CHEBI:15377"/>
        <dbReference type="ChEBI" id="CHEBI:15378"/>
        <dbReference type="ChEBI" id="CHEBI:30616"/>
        <dbReference type="ChEBI" id="CHEBI:43474"/>
        <dbReference type="ChEBI" id="CHEBI:456216"/>
        <dbReference type="EC" id="5.6.2.4"/>
    </reaction>
</comment>
<dbReference type="PROSITE" id="PS51217">
    <property type="entry name" value="UVRD_HELICASE_CTER"/>
    <property type="match status" value="1"/>
</dbReference>
<evidence type="ECO:0000256" key="1">
    <source>
        <dbReference type="ARBA" id="ARBA00022722"/>
    </source>
</evidence>
<dbReference type="SUPFAM" id="SSF52540">
    <property type="entry name" value="P-loop containing nucleoside triphosphate hydrolases"/>
    <property type="match status" value="1"/>
</dbReference>
<feature type="domain" description="UvrD-like helicase C-terminal" evidence="17">
    <location>
        <begin position="520"/>
        <end position="797"/>
    </location>
</feature>
<dbReference type="InterPro" id="IPR014151">
    <property type="entry name" value="DNA_helicase_AddA"/>
</dbReference>
<evidence type="ECO:0000256" key="10">
    <source>
        <dbReference type="ARBA" id="ARBA00023235"/>
    </source>
</evidence>
<name>A0ABS0SHP6_9HYPH</name>
<evidence type="ECO:0000259" key="16">
    <source>
        <dbReference type="PROSITE" id="PS51198"/>
    </source>
</evidence>
<gene>
    <name evidence="18" type="primary">addA</name>
    <name evidence="18" type="ORF">IOD40_19430</name>
</gene>
<evidence type="ECO:0000313" key="18">
    <source>
        <dbReference type="EMBL" id="MBI1622827.1"/>
    </source>
</evidence>
<dbReference type="InterPro" id="IPR014016">
    <property type="entry name" value="UvrD-like_ATP-bd"/>
</dbReference>
<organism evidence="18 19">
    <name type="scientific">Aquamicrobium zhengzhouense</name>
    <dbReference type="NCBI Taxonomy" id="2781738"/>
    <lineage>
        <taxon>Bacteria</taxon>
        <taxon>Pseudomonadati</taxon>
        <taxon>Pseudomonadota</taxon>
        <taxon>Alphaproteobacteria</taxon>
        <taxon>Hyphomicrobiales</taxon>
        <taxon>Phyllobacteriaceae</taxon>
        <taxon>Aquamicrobium</taxon>
    </lineage>
</organism>
<keyword evidence="5 15" id="KW-0347">Helicase</keyword>
<evidence type="ECO:0000256" key="15">
    <source>
        <dbReference type="PROSITE-ProRule" id="PRU00560"/>
    </source>
</evidence>
<keyword evidence="2 15" id="KW-0547">Nucleotide-binding</keyword>
<comment type="catalytic activity">
    <reaction evidence="11">
        <text>Couples ATP hydrolysis with the unwinding of duplex DNA by translocating in the 3'-5' direction.</text>
        <dbReference type="EC" id="5.6.2.4"/>
    </reaction>
</comment>
<dbReference type="PROSITE" id="PS51198">
    <property type="entry name" value="UVRD_HELICASE_ATP_BIND"/>
    <property type="match status" value="1"/>
</dbReference>
<dbReference type="InterPro" id="IPR038726">
    <property type="entry name" value="PDDEXK_AddAB-type"/>
</dbReference>
<protein>
    <recommendedName>
        <fullName evidence="12">DNA 3'-5' helicase</fullName>
        <ecNumber evidence="12">5.6.2.4</ecNumber>
    </recommendedName>
    <alternativeName>
        <fullName evidence="13">DNA 3'-5' helicase II</fullName>
    </alternativeName>
</protein>
<evidence type="ECO:0000256" key="6">
    <source>
        <dbReference type="ARBA" id="ARBA00022839"/>
    </source>
</evidence>
<evidence type="ECO:0000313" key="19">
    <source>
        <dbReference type="Proteomes" id="UP000601789"/>
    </source>
</evidence>
<dbReference type="InterPro" id="IPR014017">
    <property type="entry name" value="DNA_helicase_UvrD-like_C"/>
</dbReference>
<comment type="caution">
    <text evidence="18">The sequence shown here is derived from an EMBL/GenBank/DDBJ whole genome shotgun (WGS) entry which is preliminary data.</text>
</comment>
<dbReference type="InterPro" id="IPR011335">
    <property type="entry name" value="Restrct_endonuc-II-like"/>
</dbReference>
<dbReference type="SUPFAM" id="SSF52980">
    <property type="entry name" value="Restriction endonuclease-like"/>
    <property type="match status" value="1"/>
</dbReference>
<sequence length="1171" mass="129018">MSAPFIVPDDTRKAQGLASEPGLSAWVSANAGSGKTHVLASRVMRLLLEGSDPSRILCLTYTRAAAANMATRVFKNLSGWATLPDADLAKAIEELDGKAPSATRLKRARRLFARALETPGGLKIQTIHAFCEAVLHQFPLEANIAGHFELLDSQMEEALVAEARREMIARASEGNEPGLADAFATVLQRGGEAGLETLLGNIVGKRDALRRFIEQISTGDGKFRPLFEEFGFGPNDNPSALAAGLWPDHYFTPSLSGDVGAAASKAGKKIALQFAEDFGAACAASDPLERLAHLKKAFFSGSGSSFKPRSVKNIMAKGVGEHFPEFPDQFERYCQEIMRVLDRVELLSMLEDTRAALIIADWLIARYERLKSARGFLDFNDLIVRTATLLSRTDAGAWVQYKLDKGIDHILLDEAQDTSPDQWAVVRALAAEFFAGEGSREGVARTVFAVGDEKQSIYSFQGAEPEAFDRSGREFRERVSTAMQRFEHVRLTRSFRSTEDVLAAVDLVFSDTSHRDGLTQDPEPIQHLAIRSNQPGHVELWPSLGPVDVEEPEDWTEAVDHASAPAVRLAEQIAKTIDQWLRTGDRIEGRGRLVRPGDIMVLVRKRDRFIHALSRELKNRQIPVAGADRILLTGHIAVQDLLAAARIALQPDDDLSLAALLKSPAFGVSEEALFELAAKRDKAEPLLASLRRSEMHKQTWETLARWRNEAGYRKPFEFFSNLLARDGLRRKLIARLGAEAGDVVDEFLNFCLAAERTGVTQLEALVALLDRGGPEVKREMDQTRGEVRIMTAHASKGLEAPIVFLVDSGGEAFVDSHMPRLMPFLPPEQGWKGDGFLWRAGSGRANSFAAGLAEEAKRKAEQEYRRLLYVGMTRAEDRLIVCGYHGKRGQKEGSWHAMVQRTLCTSPHTQQIEHPATGDKVLRYQVTPPMAQQEPAKQEDTATVVLPPLPPQLLSTPPAPPALPRPLSPSGAGAMIEPEPVEMVKLRSPVLDAANEPSFAIERGIAAHRLLQILPSIEHERRAVAAERYLARIGQTWPEGERERLWDSVEAILETREFAPLFSPGSRAEISVMGRVRLGTVERAISGKIDRLIVDGDSVLVVDYKTNRPPPTGISELPQGHVAQMALYRELLKPIYPGKEIRAALIYTETPILIEVPNELMDGALARLTSA</sequence>
<dbReference type="InterPro" id="IPR011604">
    <property type="entry name" value="PDDEXK-like_dom_sf"/>
</dbReference>
<evidence type="ECO:0000256" key="4">
    <source>
        <dbReference type="ARBA" id="ARBA00022801"/>
    </source>
</evidence>
<dbReference type="GO" id="GO:0004386">
    <property type="term" value="F:helicase activity"/>
    <property type="evidence" value="ECO:0007669"/>
    <property type="project" value="UniProtKB-KW"/>
</dbReference>
<evidence type="ECO:0000256" key="11">
    <source>
        <dbReference type="ARBA" id="ARBA00034617"/>
    </source>
</evidence>
<dbReference type="InterPro" id="IPR000212">
    <property type="entry name" value="DNA_helicase_UvrD/REP"/>
</dbReference>
<dbReference type="InterPro" id="IPR027417">
    <property type="entry name" value="P-loop_NTPase"/>
</dbReference>
<proteinExistence type="predicted"/>
<evidence type="ECO:0000256" key="5">
    <source>
        <dbReference type="ARBA" id="ARBA00022806"/>
    </source>
</evidence>
<dbReference type="Proteomes" id="UP000601789">
    <property type="component" value="Unassembled WGS sequence"/>
</dbReference>
<feature type="binding site" evidence="15">
    <location>
        <begin position="29"/>
        <end position="36"/>
    </location>
    <ligand>
        <name>ATP</name>
        <dbReference type="ChEBI" id="CHEBI:30616"/>
    </ligand>
</feature>
<dbReference type="Gene3D" id="3.40.50.300">
    <property type="entry name" value="P-loop containing nucleotide triphosphate hydrolases"/>
    <property type="match status" value="4"/>
</dbReference>
<evidence type="ECO:0000256" key="12">
    <source>
        <dbReference type="ARBA" id="ARBA00034808"/>
    </source>
</evidence>
<dbReference type="EMBL" id="JADGMQ010000024">
    <property type="protein sequence ID" value="MBI1622827.1"/>
    <property type="molecule type" value="Genomic_DNA"/>
</dbReference>
<dbReference type="PANTHER" id="PTHR11070:SF2">
    <property type="entry name" value="ATP-DEPENDENT DNA HELICASE SRS2"/>
    <property type="match status" value="1"/>
</dbReference>
<evidence type="ECO:0000256" key="9">
    <source>
        <dbReference type="ARBA" id="ARBA00023204"/>
    </source>
</evidence>
<keyword evidence="8" id="KW-0238">DNA-binding</keyword>
<keyword evidence="19" id="KW-1185">Reference proteome</keyword>
<keyword evidence="7 15" id="KW-0067">ATP-binding</keyword>
<evidence type="ECO:0000256" key="2">
    <source>
        <dbReference type="ARBA" id="ARBA00022741"/>
    </source>
</evidence>
<feature type="domain" description="UvrD-like helicase ATP-binding" evidence="16">
    <location>
        <begin position="8"/>
        <end position="498"/>
    </location>
</feature>
<evidence type="ECO:0000256" key="14">
    <source>
        <dbReference type="ARBA" id="ARBA00048988"/>
    </source>
</evidence>
<dbReference type="RefSeq" id="WP_198478364.1">
    <property type="nucleotide sequence ID" value="NZ_JADGMQ010000024.1"/>
</dbReference>
<accession>A0ABS0SHP6</accession>
<dbReference type="Pfam" id="PF12705">
    <property type="entry name" value="PDDEXK_1"/>
    <property type="match status" value="1"/>
</dbReference>
<keyword evidence="6" id="KW-0269">Exonuclease</keyword>
<keyword evidence="3" id="KW-0227">DNA damage</keyword>
<dbReference type="Pfam" id="PF00580">
    <property type="entry name" value="UvrD-helicase"/>
    <property type="match status" value="1"/>
</dbReference>
<dbReference type="Gene3D" id="3.90.320.10">
    <property type="match status" value="1"/>
</dbReference>
<dbReference type="NCBIfam" id="TIGR02784">
    <property type="entry name" value="addA_alphas"/>
    <property type="match status" value="1"/>
</dbReference>
<dbReference type="EC" id="5.6.2.4" evidence="12"/>
<keyword evidence="1" id="KW-0540">Nuclease</keyword>
<dbReference type="Pfam" id="PF13361">
    <property type="entry name" value="UvrD_C"/>
    <property type="match status" value="1"/>
</dbReference>
<evidence type="ECO:0000256" key="3">
    <source>
        <dbReference type="ARBA" id="ARBA00022763"/>
    </source>
</evidence>
<evidence type="ECO:0000256" key="13">
    <source>
        <dbReference type="ARBA" id="ARBA00034923"/>
    </source>
</evidence>
<reference evidence="18 19" key="1">
    <citation type="submission" date="2020-10" db="EMBL/GenBank/DDBJ databases">
        <title>Aquamicrobium zhengzhouensis sp. nov., a exopolysaccharide producing bacterium isolated from farmland soil.</title>
        <authorList>
            <person name="Wang X."/>
        </authorList>
    </citation>
    <scope>NUCLEOTIDE SEQUENCE [LARGE SCALE GENOMIC DNA]</scope>
    <source>
        <strain evidence="19">cd-1</strain>
    </source>
</reference>
<evidence type="ECO:0000256" key="7">
    <source>
        <dbReference type="ARBA" id="ARBA00022840"/>
    </source>
</evidence>
<keyword evidence="10" id="KW-0413">Isomerase</keyword>
<evidence type="ECO:0000256" key="8">
    <source>
        <dbReference type="ARBA" id="ARBA00023125"/>
    </source>
</evidence>
<keyword evidence="4 15" id="KW-0378">Hydrolase</keyword>
<keyword evidence="9" id="KW-0234">DNA repair</keyword>